<feature type="compositionally biased region" description="Basic and acidic residues" evidence="9">
    <location>
        <begin position="333"/>
        <end position="366"/>
    </location>
</feature>
<dbReference type="GeneID" id="300574344"/>
<evidence type="ECO:0000256" key="7">
    <source>
        <dbReference type="ARBA" id="ARBA00023125"/>
    </source>
</evidence>
<dbReference type="Pfam" id="PF02765">
    <property type="entry name" value="POT1"/>
    <property type="match status" value="1"/>
</dbReference>
<feature type="compositionally biased region" description="Polar residues" evidence="9">
    <location>
        <begin position="322"/>
        <end position="331"/>
    </location>
</feature>
<evidence type="ECO:0000313" key="11">
    <source>
        <dbReference type="EMBL" id="TFB04904.1"/>
    </source>
</evidence>
<evidence type="ECO:0000256" key="6">
    <source>
        <dbReference type="ARBA" id="ARBA00022895"/>
    </source>
</evidence>
<dbReference type="InterPro" id="IPR032042">
    <property type="entry name" value="POT1PC"/>
</dbReference>
<dbReference type="Gene3D" id="2.40.50.140">
    <property type="entry name" value="Nucleic acid-binding proteins"/>
    <property type="match status" value="2"/>
</dbReference>
<keyword evidence="5" id="KW-0158">Chromosome</keyword>
<keyword evidence="7" id="KW-0238">DNA-binding</keyword>
<dbReference type="PANTHER" id="PTHR14513:SF0">
    <property type="entry name" value="PROTECTION OF TELOMERES PROTEIN 1"/>
    <property type="match status" value="1"/>
</dbReference>
<proteinExistence type="inferred from homology"/>
<comment type="similarity">
    <text evidence="3">Belongs to the telombin family.</text>
</comment>
<reference evidence="11 12" key="1">
    <citation type="submission" date="2018-01" db="EMBL/GenBank/DDBJ databases">
        <title>Genome characterization of the sugarcane-associated fungus Trichoderma ghanense CCMA-1212 and their application in lignocelulose bioconversion.</title>
        <authorList>
            <person name="Steindorff A.S."/>
            <person name="Mendes T.D."/>
            <person name="Vilela E.S.D."/>
            <person name="Rodrigues D.S."/>
            <person name="Formighieri E.F."/>
            <person name="Melo I.S."/>
            <person name="Favaro L.C.L."/>
        </authorList>
    </citation>
    <scope>NUCLEOTIDE SEQUENCE [LARGE SCALE GENOMIC DNA]</scope>
    <source>
        <strain evidence="11 12">CCMA-1212</strain>
    </source>
</reference>
<feature type="region of interest" description="Disordered" evidence="9">
    <location>
        <begin position="603"/>
        <end position="630"/>
    </location>
</feature>
<feature type="region of interest" description="Disordered" evidence="9">
    <location>
        <begin position="319"/>
        <end position="417"/>
    </location>
</feature>
<organism evidence="11 12">
    <name type="scientific">Trichoderma ghanense</name>
    <dbReference type="NCBI Taxonomy" id="65468"/>
    <lineage>
        <taxon>Eukaryota</taxon>
        <taxon>Fungi</taxon>
        <taxon>Dikarya</taxon>
        <taxon>Ascomycota</taxon>
        <taxon>Pezizomycotina</taxon>
        <taxon>Sordariomycetes</taxon>
        <taxon>Hypocreomycetidae</taxon>
        <taxon>Hypocreales</taxon>
        <taxon>Hypocreaceae</taxon>
        <taxon>Trichoderma</taxon>
    </lineage>
</organism>
<keyword evidence="12" id="KW-1185">Reference proteome</keyword>
<evidence type="ECO:0000256" key="8">
    <source>
        <dbReference type="ARBA" id="ARBA00023242"/>
    </source>
</evidence>
<accession>A0ABY2HB67</accession>
<comment type="caution">
    <text evidence="11">The sequence shown here is derived from an EMBL/GenBank/DDBJ whole genome shotgun (WGS) entry which is preliminary data.</text>
</comment>
<evidence type="ECO:0000259" key="10">
    <source>
        <dbReference type="SMART" id="SM00976"/>
    </source>
</evidence>
<evidence type="ECO:0000256" key="4">
    <source>
        <dbReference type="ARBA" id="ARBA00015253"/>
    </source>
</evidence>
<evidence type="ECO:0000256" key="2">
    <source>
        <dbReference type="ARBA" id="ARBA00004574"/>
    </source>
</evidence>
<name>A0ABY2HB67_9HYPO</name>
<dbReference type="SMART" id="SM00976">
    <property type="entry name" value="Telo_bind"/>
    <property type="match status" value="1"/>
</dbReference>
<sequence length="680" mass="76784">MAPHGNKRQTSLPSGFITVRDILDRKRGVGNLLNVIGVVKDFRAPVPTRGTVPALSPDWKCEIKLFDRSIEDASFDSITINIFRPENEMPNPDVGDVMVLYQAKLQSHANELSLITHRTTDIHLYSSSEIPRPPEGALQALRPLSRKTAHSPGQVVHEYVSHLYHSIDKSSLPTEAEFQEMKAKSTLYTGKSKELKDVRDGTFVDVVVQLVRQPYDTGDRVTLWVSDYTENEHFFHFTYKGLDALQGQDSYLSYGAGAGAGGEWKGPFGKRSMQVTCYDPHTSVIREQGLSTGSWVLLRNLQIKFGRNAANLEGFLREDRGSSSQKINIQQMDARDTDAPDPRLKEAIRRKRDYEREKRDRLKDLSDAAIAGQKRKSQLAEMEPASSEKAKKPKKPRKRNKKTTGQDEPSVVPASASVPATLSHVKCENEHKAISTVDSILEPVHLETDINGQRVNLRLPFVNMNYRAHVRVVNFMPPDLVDFARPRRATEYDMLSDNEEPDQDDSDSGGESAADDTTTRVWEWQFFLELEDASPSANDQGKRQTIWVAVNNFSAQCLVNMDASDLRRNQHELETLRHRLSLLWGELEEKKTLERGNRRRAALANRGANQPPPHSSDDERGATQMQVKPVSSQVRTRPFACCIHQYGVEVPEEDPRKADAGEGKRWQRMFGLFGTRIAYD</sequence>
<evidence type="ECO:0000256" key="1">
    <source>
        <dbReference type="ARBA" id="ARBA00004123"/>
    </source>
</evidence>
<dbReference type="PANTHER" id="PTHR14513">
    <property type="entry name" value="PROTECTION OF TELOMERES 1"/>
    <property type="match status" value="1"/>
</dbReference>
<dbReference type="RefSeq" id="XP_073561105.1">
    <property type="nucleotide sequence ID" value="XM_073699894.1"/>
</dbReference>
<dbReference type="SUPFAM" id="SSF50249">
    <property type="entry name" value="Nucleic acid-binding proteins"/>
    <property type="match status" value="2"/>
</dbReference>
<dbReference type="InterPro" id="IPR012340">
    <property type="entry name" value="NA-bd_OB-fold"/>
</dbReference>
<comment type="subcellular location">
    <subcellularLocation>
        <location evidence="2">Chromosome</location>
        <location evidence="2">Telomere</location>
    </subcellularLocation>
    <subcellularLocation>
        <location evidence="1">Nucleus</location>
    </subcellularLocation>
</comment>
<evidence type="ECO:0000256" key="3">
    <source>
        <dbReference type="ARBA" id="ARBA00008442"/>
    </source>
</evidence>
<feature type="domain" description="Telomeric single stranded DNA binding POT1/Cdc13" evidence="10">
    <location>
        <begin position="19"/>
        <end position="168"/>
    </location>
</feature>
<dbReference type="Proteomes" id="UP001642720">
    <property type="component" value="Unassembled WGS sequence"/>
</dbReference>
<keyword evidence="6" id="KW-0779">Telomere</keyword>
<feature type="compositionally biased region" description="Acidic residues" evidence="9">
    <location>
        <begin position="494"/>
        <end position="508"/>
    </location>
</feature>
<dbReference type="EMBL" id="PPTA01000003">
    <property type="protein sequence ID" value="TFB04904.1"/>
    <property type="molecule type" value="Genomic_DNA"/>
</dbReference>
<evidence type="ECO:0000256" key="5">
    <source>
        <dbReference type="ARBA" id="ARBA00022454"/>
    </source>
</evidence>
<dbReference type="InterPro" id="IPR011564">
    <property type="entry name" value="Telomer_end-bd_POT1/Cdc13"/>
</dbReference>
<evidence type="ECO:0000313" key="12">
    <source>
        <dbReference type="Proteomes" id="UP001642720"/>
    </source>
</evidence>
<protein>
    <recommendedName>
        <fullName evidence="4">Protection of telomeres protein 1</fullName>
    </recommendedName>
</protein>
<evidence type="ECO:0000256" key="9">
    <source>
        <dbReference type="SAM" id="MobiDB-lite"/>
    </source>
</evidence>
<feature type="compositionally biased region" description="Basic residues" evidence="9">
    <location>
        <begin position="391"/>
        <end position="402"/>
    </location>
</feature>
<keyword evidence="8" id="KW-0539">Nucleus</keyword>
<gene>
    <name evidence="11" type="ORF">CCMA1212_002512</name>
</gene>
<feature type="region of interest" description="Disordered" evidence="9">
    <location>
        <begin position="492"/>
        <end position="517"/>
    </location>
</feature>
<dbReference type="InterPro" id="IPR028389">
    <property type="entry name" value="POT1"/>
</dbReference>
<dbReference type="Pfam" id="PF16686">
    <property type="entry name" value="POT1PC"/>
    <property type="match status" value="1"/>
</dbReference>